<dbReference type="SUPFAM" id="SSF53850">
    <property type="entry name" value="Periplasmic binding protein-like II"/>
    <property type="match status" value="1"/>
</dbReference>
<evidence type="ECO:0000256" key="2">
    <source>
        <dbReference type="ARBA" id="ARBA00023015"/>
    </source>
</evidence>
<protein>
    <submittedName>
        <fullName evidence="6">LysR family transcriptional regulator</fullName>
    </submittedName>
</protein>
<evidence type="ECO:0000256" key="1">
    <source>
        <dbReference type="ARBA" id="ARBA00009437"/>
    </source>
</evidence>
<keyword evidence="4" id="KW-0804">Transcription</keyword>
<dbReference type="GO" id="GO:0005829">
    <property type="term" value="C:cytosol"/>
    <property type="evidence" value="ECO:0007669"/>
    <property type="project" value="TreeGrafter"/>
</dbReference>
<organism evidence="6 7">
    <name type="scientific">Levilactobacillus bambusae</name>
    <dbReference type="NCBI Taxonomy" id="2024736"/>
    <lineage>
        <taxon>Bacteria</taxon>
        <taxon>Bacillati</taxon>
        <taxon>Bacillota</taxon>
        <taxon>Bacilli</taxon>
        <taxon>Lactobacillales</taxon>
        <taxon>Lactobacillaceae</taxon>
        <taxon>Levilactobacillus</taxon>
    </lineage>
</organism>
<dbReference type="GO" id="GO:0003677">
    <property type="term" value="F:DNA binding"/>
    <property type="evidence" value="ECO:0007669"/>
    <property type="project" value="UniProtKB-KW"/>
</dbReference>
<reference evidence="6 7" key="1">
    <citation type="journal article" date="2018" name="Int. J. Syst. Evol. Microbiol.">
        <title>Lactobacillus bambusae sp. nov., isolated from a traditional fermented Ma-bamboo shoots of Taiwan.</title>
        <authorList>
            <person name="Wang L.-T."/>
        </authorList>
    </citation>
    <scope>NUCLEOTIDE SEQUENCE [LARGE SCALE GENOMIC DNA]</scope>
    <source>
        <strain evidence="6 7">BS-W1</strain>
    </source>
</reference>
<dbReference type="Pfam" id="PF03466">
    <property type="entry name" value="LysR_substrate"/>
    <property type="match status" value="1"/>
</dbReference>
<keyword evidence="2" id="KW-0805">Transcription regulation</keyword>
<sequence length="296" mass="33134">MNTRDLEYFLSLTELKNFTAVSKRFGVSQPTITTAVKRLEEHYQTKLINRTTNQKEMEVTRAGEILSNRAKEVLQTLRVTETELEHLQHANIRFGLPPIIGNLYFSQVSGQLLEEGLLPHLKTTETGSNLLLPALKRGEIDVALLASLHPLHDDQVKSLQLASRPFNLIVSPENPLANRQTVSFKELQAENFISLTGRYIHPQALKAYSDFSGITPHIIYSTPDYAILKALIAQNLGVGLLVGDAVTPDDHLVKLTLTDEVAVKFNIALATRKGYVTTPMEQELIDTLSHIKELYQ</sequence>
<name>A0A2V1MYV6_9LACO</name>
<dbReference type="EMBL" id="QCXQ01000002">
    <property type="protein sequence ID" value="PWG00191.1"/>
    <property type="molecule type" value="Genomic_DNA"/>
</dbReference>
<comment type="similarity">
    <text evidence="1">Belongs to the LysR transcriptional regulatory family.</text>
</comment>
<dbReference type="OrthoDB" id="9803735at2"/>
<dbReference type="Proteomes" id="UP000245080">
    <property type="component" value="Unassembled WGS sequence"/>
</dbReference>
<evidence type="ECO:0000259" key="5">
    <source>
        <dbReference type="PROSITE" id="PS50931"/>
    </source>
</evidence>
<dbReference type="InterPro" id="IPR036388">
    <property type="entry name" value="WH-like_DNA-bd_sf"/>
</dbReference>
<dbReference type="Gene3D" id="3.40.190.10">
    <property type="entry name" value="Periplasmic binding protein-like II"/>
    <property type="match status" value="2"/>
</dbReference>
<evidence type="ECO:0000256" key="3">
    <source>
        <dbReference type="ARBA" id="ARBA00023125"/>
    </source>
</evidence>
<dbReference type="Gene3D" id="1.10.10.10">
    <property type="entry name" value="Winged helix-like DNA-binding domain superfamily/Winged helix DNA-binding domain"/>
    <property type="match status" value="1"/>
</dbReference>
<proteinExistence type="inferred from homology"/>
<dbReference type="RefSeq" id="WP_109250138.1">
    <property type="nucleotide sequence ID" value="NZ_QCXQ01000002.1"/>
</dbReference>
<dbReference type="Pfam" id="PF00126">
    <property type="entry name" value="HTH_1"/>
    <property type="match status" value="1"/>
</dbReference>
<dbReference type="PROSITE" id="PS50931">
    <property type="entry name" value="HTH_LYSR"/>
    <property type="match status" value="1"/>
</dbReference>
<dbReference type="PANTHER" id="PTHR30419">
    <property type="entry name" value="HTH-TYPE TRANSCRIPTIONAL REGULATOR YBHD"/>
    <property type="match status" value="1"/>
</dbReference>
<dbReference type="InterPro" id="IPR036390">
    <property type="entry name" value="WH_DNA-bd_sf"/>
</dbReference>
<evidence type="ECO:0000256" key="4">
    <source>
        <dbReference type="ARBA" id="ARBA00023163"/>
    </source>
</evidence>
<feature type="domain" description="HTH lysR-type" evidence="5">
    <location>
        <begin position="1"/>
        <end position="60"/>
    </location>
</feature>
<keyword evidence="3" id="KW-0238">DNA-binding</keyword>
<dbReference type="SUPFAM" id="SSF46785">
    <property type="entry name" value="Winged helix' DNA-binding domain"/>
    <property type="match status" value="1"/>
</dbReference>
<comment type="caution">
    <text evidence="6">The sequence shown here is derived from an EMBL/GenBank/DDBJ whole genome shotgun (WGS) entry which is preliminary data.</text>
</comment>
<evidence type="ECO:0000313" key="6">
    <source>
        <dbReference type="EMBL" id="PWG00191.1"/>
    </source>
</evidence>
<gene>
    <name evidence="6" type="ORF">DCM90_04460</name>
</gene>
<dbReference type="InterPro" id="IPR050950">
    <property type="entry name" value="HTH-type_LysR_regulators"/>
</dbReference>
<keyword evidence="7" id="KW-1185">Reference proteome</keyword>
<dbReference type="AlphaFoldDB" id="A0A2V1MYV6"/>
<dbReference type="GO" id="GO:0003700">
    <property type="term" value="F:DNA-binding transcription factor activity"/>
    <property type="evidence" value="ECO:0007669"/>
    <property type="project" value="InterPro"/>
</dbReference>
<dbReference type="InterPro" id="IPR000847">
    <property type="entry name" value="LysR_HTH_N"/>
</dbReference>
<evidence type="ECO:0000313" key="7">
    <source>
        <dbReference type="Proteomes" id="UP000245080"/>
    </source>
</evidence>
<accession>A0A2V1MYV6</accession>
<dbReference type="InterPro" id="IPR005119">
    <property type="entry name" value="LysR_subst-bd"/>
</dbReference>